<sequence length="166" mass="18548">MEKQTEWAADLGAAAIENRQEWFTYLVSDYPCKLTDLYGNEHTITKLSFVAGNTYLLISEHLKALNAAFLKQNHDAHIWLDGLYLEVLAMERGVVEAYGSLAHQWAGADTGQLLELIHVNDPFQLKSRWNVTMDLYLERATSKGIADAAHGLFLEQGNAVVDATLP</sequence>
<dbReference type="AlphaFoldDB" id="A0A0J9V710"/>
<dbReference type="RefSeq" id="XP_018242421.1">
    <property type="nucleotide sequence ID" value="XM_018399475.1"/>
</dbReference>
<dbReference type="RefSeq" id="XP_018244686.1">
    <property type="nucleotide sequence ID" value="XM_018400008.1"/>
</dbReference>
<name>A0A0J9V710_FUSO4</name>
<dbReference type="EMBL" id="DS231704">
    <property type="protein sequence ID" value="KNB06641.1"/>
    <property type="molecule type" value="Genomic_DNA"/>
</dbReference>
<dbReference type="RefSeq" id="XP_018242762.1">
    <property type="nucleotide sequence ID" value="XM_018399593.1"/>
</dbReference>
<reference evidence="3" key="1">
    <citation type="submission" date="2007-04" db="EMBL/GenBank/DDBJ databases">
        <authorList>
            <consortium name="The Broad Institute Genome Sequencing Platform"/>
            <person name="Birren B."/>
            <person name="Lander E."/>
            <person name="Galagan J."/>
            <person name="Nusbaum C."/>
            <person name="Devon K."/>
            <person name="Ma L.-J."/>
            <person name="Jaffe D."/>
            <person name="Butler J."/>
            <person name="Alvarez P."/>
            <person name="Gnerre S."/>
            <person name="Grabherr M."/>
            <person name="Kleber M."/>
            <person name="Mauceli E."/>
            <person name="Brockman W."/>
            <person name="MacCallum I.A."/>
            <person name="Young S."/>
            <person name="LaButti K."/>
            <person name="DeCaprio D."/>
            <person name="Crawford M."/>
            <person name="Koehrsen M."/>
            <person name="Engels R."/>
            <person name="Montgomery P."/>
            <person name="Pearson M."/>
            <person name="Howarth C."/>
            <person name="Larson L."/>
            <person name="White J."/>
            <person name="O'Leary S."/>
            <person name="Kodira C."/>
            <person name="Zeng Q."/>
            <person name="Yandava C."/>
            <person name="Alvarado L."/>
            <person name="Kistler C."/>
            <person name="Shim W.-B."/>
            <person name="Kang S."/>
            <person name="Woloshuk C."/>
        </authorList>
    </citation>
    <scope>NUCLEOTIDE SEQUENCE</scope>
    <source>
        <strain evidence="3">4287</strain>
    </source>
</reference>
<dbReference type="KEGG" id="fox:FOXG_19279"/>
<organism evidence="3 4">
    <name type="scientific">Fusarium oxysporum f. sp. lycopersici (strain 4287 / CBS 123668 / FGSC 9935 / NRRL 34936)</name>
    <name type="common">Fusarium vascular wilt of tomato</name>
    <dbReference type="NCBI Taxonomy" id="426428"/>
    <lineage>
        <taxon>Eukaryota</taxon>
        <taxon>Fungi</taxon>
        <taxon>Dikarya</taxon>
        <taxon>Ascomycota</taxon>
        <taxon>Pezizomycotina</taxon>
        <taxon>Sordariomycetes</taxon>
        <taxon>Hypocreomycetidae</taxon>
        <taxon>Hypocreales</taxon>
        <taxon>Nectriaceae</taxon>
        <taxon>Fusarium</taxon>
        <taxon>Fusarium oxysporum species complex</taxon>
    </lineage>
</organism>
<dbReference type="GeneID" id="28960086"/>
<dbReference type="GeneID" id="28959985"/>
<evidence type="ECO:0000313" key="1">
    <source>
        <dbReference type="EMBL" id="KNB04376.1"/>
    </source>
</evidence>
<dbReference type="Proteomes" id="UP000009097">
    <property type="component" value="Unassembled WGS sequence"/>
</dbReference>
<dbReference type="VEuPathDB" id="FungiDB:FOXG_19743"/>
<dbReference type="KEGG" id="fox:FOXG_19743"/>
<dbReference type="EMBL" id="DS231702">
    <property type="protein sequence ID" value="KNB04376.1"/>
    <property type="molecule type" value="Genomic_DNA"/>
</dbReference>
<dbReference type="VEuPathDB" id="FungiDB:FOXG_19279"/>
<dbReference type="VEuPathDB" id="FungiDB:FOXG_19380"/>
<dbReference type="EMBL" id="DS231702">
    <property type="protein sequence ID" value="KNB04717.1"/>
    <property type="molecule type" value="Genomic_DNA"/>
</dbReference>
<evidence type="ECO:0000313" key="3">
    <source>
        <dbReference type="EMBL" id="KNB06641.1"/>
    </source>
</evidence>
<dbReference type="OrthoDB" id="408373at2759"/>
<evidence type="ECO:0000313" key="4">
    <source>
        <dbReference type="Proteomes" id="UP000009097"/>
    </source>
</evidence>
<accession>A0A0J9V710</accession>
<dbReference type="KEGG" id="fox:FOXG_19380"/>
<gene>
    <name evidence="1" type="ORF">FOXG_19279</name>
    <name evidence="2" type="ORF">FOXG_19380</name>
    <name evidence="3" type="ORF">FOXG_19743</name>
</gene>
<dbReference type="GeneID" id="28960449"/>
<proteinExistence type="predicted"/>
<reference evidence="3" key="2">
    <citation type="journal article" date="2010" name="Nature">
        <title>Comparative genomics reveals mobile pathogenicity chromosomes in Fusarium.</title>
        <authorList>
            <person name="Ma L.J."/>
            <person name="van der Does H.C."/>
            <person name="Borkovich K.A."/>
            <person name="Coleman J.J."/>
            <person name="Daboussi M.J."/>
            <person name="Di Pietro A."/>
            <person name="Dufresne M."/>
            <person name="Freitag M."/>
            <person name="Grabherr M."/>
            <person name="Henrissat B."/>
            <person name="Houterman P.M."/>
            <person name="Kang S."/>
            <person name="Shim W.B."/>
            <person name="Woloshuk C."/>
            <person name="Xie X."/>
            <person name="Xu J.R."/>
            <person name="Antoniw J."/>
            <person name="Baker S.E."/>
            <person name="Bluhm B.H."/>
            <person name="Breakspear A."/>
            <person name="Brown D.W."/>
            <person name="Butchko R.A."/>
            <person name="Chapman S."/>
            <person name="Coulson R."/>
            <person name="Coutinho P.M."/>
            <person name="Danchin E.G."/>
            <person name="Diener A."/>
            <person name="Gale L.R."/>
            <person name="Gardiner D.M."/>
            <person name="Goff S."/>
            <person name="Hammond-Kosack K.E."/>
            <person name="Hilburn K."/>
            <person name="Hua-Van A."/>
            <person name="Jonkers W."/>
            <person name="Kazan K."/>
            <person name="Kodira C.D."/>
            <person name="Koehrsen M."/>
            <person name="Kumar L."/>
            <person name="Lee Y.H."/>
            <person name="Li L."/>
            <person name="Manners J.M."/>
            <person name="Miranda-Saavedra D."/>
            <person name="Mukherjee M."/>
            <person name="Park G."/>
            <person name="Park J."/>
            <person name="Park S.Y."/>
            <person name="Proctor R.H."/>
            <person name="Regev A."/>
            <person name="Ruiz-Roldan M.C."/>
            <person name="Sain D."/>
            <person name="Sakthikumar S."/>
            <person name="Sykes S."/>
            <person name="Schwartz D.C."/>
            <person name="Turgeon B.G."/>
            <person name="Wapinski I."/>
            <person name="Yoder O."/>
            <person name="Young S."/>
            <person name="Zeng Q."/>
            <person name="Zhou S."/>
            <person name="Galagan J."/>
            <person name="Cuomo C.A."/>
            <person name="Kistler H.C."/>
            <person name="Rep M."/>
        </authorList>
    </citation>
    <scope>NUCLEOTIDE SEQUENCE [LARGE SCALE GENOMIC DNA]</scope>
    <source>
        <strain evidence="3">4287</strain>
    </source>
</reference>
<evidence type="ECO:0000313" key="2">
    <source>
        <dbReference type="EMBL" id="KNB04717.1"/>
    </source>
</evidence>
<protein>
    <submittedName>
        <fullName evidence="3">Uncharacterized protein</fullName>
    </submittedName>
</protein>